<proteinExistence type="predicted"/>
<evidence type="ECO:0000313" key="1">
    <source>
        <dbReference type="EMBL" id="MBW48354.1"/>
    </source>
</evidence>
<dbReference type="AlphaFoldDB" id="A0A2M4B5N3"/>
<name>A0A2M4B5N3_9DIPT</name>
<organism evidence="1">
    <name type="scientific">Anopheles triannulatus</name>
    <dbReference type="NCBI Taxonomy" id="58253"/>
    <lineage>
        <taxon>Eukaryota</taxon>
        <taxon>Metazoa</taxon>
        <taxon>Ecdysozoa</taxon>
        <taxon>Arthropoda</taxon>
        <taxon>Hexapoda</taxon>
        <taxon>Insecta</taxon>
        <taxon>Pterygota</taxon>
        <taxon>Neoptera</taxon>
        <taxon>Endopterygota</taxon>
        <taxon>Diptera</taxon>
        <taxon>Nematocera</taxon>
        <taxon>Culicoidea</taxon>
        <taxon>Culicidae</taxon>
        <taxon>Anophelinae</taxon>
        <taxon>Anopheles</taxon>
    </lineage>
</organism>
<reference evidence="1" key="1">
    <citation type="submission" date="2018-01" db="EMBL/GenBank/DDBJ databases">
        <title>An insight into the sialome of Amazonian anophelines.</title>
        <authorList>
            <person name="Ribeiro J.M."/>
            <person name="Scarpassa V."/>
            <person name="Calvo E."/>
        </authorList>
    </citation>
    <scope>NUCLEOTIDE SEQUENCE</scope>
    <source>
        <tissue evidence="1">Salivary glands</tissue>
    </source>
</reference>
<dbReference type="EMBL" id="GGFK01015033">
    <property type="protein sequence ID" value="MBW48354.1"/>
    <property type="molecule type" value="Transcribed_RNA"/>
</dbReference>
<sequence length="93" mass="10470">MGNLSEFHWAIRSVLRSTTVILMSGHLSAITLHVGPPTYPAPMQHIFEITISFANSPRATCLTVSPADCSKRLCLSLCPFRSFLFHKHPRFWS</sequence>
<protein>
    <submittedName>
        <fullName evidence="1">Putative secreted protein</fullName>
    </submittedName>
</protein>
<accession>A0A2M4B5N3</accession>